<dbReference type="SUPFAM" id="SSF56059">
    <property type="entry name" value="Glutathione synthetase ATP-binding domain-like"/>
    <property type="match status" value="1"/>
</dbReference>
<dbReference type="PANTHER" id="PTHR43585">
    <property type="entry name" value="FUMIPYRROLE BIOSYNTHESIS PROTEIN C"/>
    <property type="match status" value="1"/>
</dbReference>
<gene>
    <name evidence="6" type="ORF">SAMN05444359_11747</name>
</gene>
<keyword evidence="3 4" id="KW-0067">ATP-binding</keyword>
<dbReference type="FunCoup" id="A0A1H9JFE3">
    <property type="interactions" value="3"/>
</dbReference>
<dbReference type="RefSeq" id="WP_090170057.1">
    <property type="nucleotide sequence ID" value="NZ_FOFB01000017.1"/>
</dbReference>
<evidence type="ECO:0000256" key="1">
    <source>
        <dbReference type="ARBA" id="ARBA00022598"/>
    </source>
</evidence>
<dbReference type="Gene3D" id="3.40.50.20">
    <property type="match status" value="1"/>
</dbReference>
<dbReference type="Proteomes" id="UP000199021">
    <property type="component" value="Unassembled WGS sequence"/>
</dbReference>
<protein>
    <submittedName>
        <fullName evidence="6">ATP-grasp domain-containing protein</fullName>
    </submittedName>
</protein>
<dbReference type="OrthoDB" id="1195727at2"/>
<evidence type="ECO:0000256" key="4">
    <source>
        <dbReference type="PROSITE-ProRule" id="PRU00409"/>
    </source>
</evidence>
<sequence>MTFLCISCYFKGAPFLRASKEAGNTVYLLTMKKLMNEPWPRESIDEFFFMEKDNNSPENIGHIAEGLAWLMQERKIDRIVALDDFDVEKAAYLREEFRIPGMGQTTARFFRDKLAMRTRALEHGVPVPAFSPLFNNQDLGKWASEIEYPCLIKPRGEASATGIQKVHSAEELWAAVHALGEKRHQYLVEQFRPGDVFHADAISVDGEVVFCQVSRYLSTPFEVAHGGGIFRSVSVPYDAPDAVTLRQMTSDVMQAFGMQFSASHTEFIKMADGSFVFLETASRVGGAHLAEMVEAATGVSLWAEWARLETAMAHGVEYHPPGRRYRQAGIVVSLCRFEHPDMHPFQDEEIVWKMDKKQHVGVIVASDSEGRVLELLDKYADIIGRDYHMAIAAPAKSTH</sequence>
<dbReference type="AlphaFoldDB" id="A0A1H9JFE3"/>
<accession>A0A1H9JFE3</accession>
<dbReference type="Gene3D" id="3.30.1490.20">
    <property type="entry name" value="ATP-grasp fold, A domain"/>
    <property type="match status" value="1"/>
</dbReference>
<feature type="domain" description="ATP-grasp" evidence="5">
    <location>
        <begin position="117"/>
        <end position="310"/>
    </location>
</feature>
<dbReference type="EMBL" id="FOFB01000017">
    <property type="protein sequence ID" value="SEQ85711.1"/>
    <property type="molecule type" value="Genomic_DNA"/>
</dbReference>
<dbReference type="InterPro" id="IPR011095">
    <property type="entry name" value="Dala_Dala_lig_C"/>
</dbReference>
<reference evidence="7" key="1">
    <citation type="submission" date="2016-10" db="EMBL/GenBank/DDBJ databases">
        <authorList>
            <person name="Varghese N."/>
            <person name="Submissions S."/>
        </authorList>
    </citation>
    <scope>NUCLEOTIDE SEQUENCE [LARGE SCALE GENOMIC DNA]</scope>
    <source>
        <strain evidence="7">DSM 24740</strain>
    </source>
</reference>
<evidence type="ECO:0000313" key="7">
    <source>
        <dbReference type="Proteomes" id="UP000199021"/>
    </source>
</evidence>
<organism evidence="6 7">
    <name type="scientific">Neolewinella agarilytica</name>
    <dbReference type="NCBI Taxonomy" id="478744"/>
    <lineage>
        <taxon>Bacteria</taxon>
        <taxon>Pseudomonadati</taxon>
        <taxon>Bacteroidota</taxon>
        <taxon>Saprospiria</taxon>
        <taxon>Saprospirales</taxon>
        <taxon>Lewinellaceae</taxon>
        <taxon>Neolewinella</taxon>
    </lineage>
</organism>
<dbReference type="GO" id="GO:0046872">
    <property type="term" value="F:metal ion binding"/>
    <property type="evidence" value="ECO:0007669"/>
    <property type="project" value="InterPro"/>
</dbReference>
<dbReference type="InParanoid" id="A0A1H9JFE3"/>
<name>A0A1H9JFE3_9BACT</name>
<evidence type="ECO:0000256" key="2">
    <source>
        <dbReference type="ARBA" id="ARBA00022741"/>
    </source>
</evidence>
<evidence type="ECO:0000259" key="5">
    <source>
        <dbReference type="PROSITE" id="PS50975"/>
    </source>
</evidence>
<dbReference type="STRING" id="478744.SAMN05444359_11747"/>
<keyword evidence="1" id="KW-0436">Ligase</keyword>
<dbReference type="InterPro" id="IPR052032">
    <property type="entry name" value="ATP-dep_AA_Ligase"/>
</dbReference>
<dbReference type="PROSITE" id="PS50975">
    <property type="entry name" value="ATP_GRASP"/>
    <property type="match status" value="1"/>
</dbReference>
<evidence type="ECO:0000256" key="3">
    <source>
        <dbReference type="ARBA" id="ARBA00022840"/>
    </source>
</evidence>
<dbReference type="GO" id="GO:0008716">
    <property type="term" value="F:D-alanine-D-alanine ligase activity"/>
    <property type="evidence" value="ECO:0007669"/>
    <property type="project" value="InterPro"/>
</dbReference>
<proteinExistence type="predicted"/>
<keyword evidence="7" id="KW-1185">Reference proteome</keyword>
<dbReference type="GO" id="GO:0005524">
    <property type="term" value="F:ATP binding"/>
    <property type="evidence" value="ECO:0007669"/>
    <property type="project" value="UniProtKB-UniRule"/>
</dbReference>
<dbReference type="InterPro" id="IPR013815">
    <property type="entry name" value="ATP_grasp_subdomain_1"/>
</dbReference>
<dbReference type="PANTHER" id="PTHR43585:SF2">
    <property type="entry name" value="ATP-GRASP ENZYME FSQD"/>
    <property type="match status" value="1"/>
</dbReference>
<keyword evidence="2 4" id="KW-0547">Nucleotide-binding</keyword>
<evidence type="ECO:0000313" key="6">
    <source>
        <dbReference type="EMBL" id="SEQ85711.1"/>
    </source>
</evidence>
<dbReference type="Gene3D" id="3.30.470.20">
    <property type="entry name" value="ATP-grasp fold, B domain"/>
    <property type="match status" value="1"/>
</dbReference>
<dbReference type="Pfam" id="PF07478">
    <property type="entry name" value="Dala_Dala_lig_C"/>
    <property type="match status" value="1"/>
</dbReference>
<dbReference type="InterPro" id="IPR011761">
    <property type="entry name" value="ATP-grasp"/>
</dbReference>